<keyword evidence="4" id="KW-1015">Disulfide bond</keyword>
<evidence type="ECO:0000256" key="1">
    <source>
        <dbReference type="ARBA" id="ARBA00022529"/>
    </source>
</evidence>
<keyword evidence="2" id="KW-0732">Signal</keyword>
<dbReference type="PRINTS" id="PR00003">
    <property type="entry name" value="4DISULPHCORE"/>
</dbReference>
<dbReference type="SUPFAM" id="SSF57256">
    <property type="entry name" value="Elafin-like"/>
    <property type="match status" value="3"/>
</dbReference>
<comment type="similarity">
    <text evidence="5">Belongs to the venom waprin family.</text>
</comment>
<evidence type="ECO:0000256" key="4">
    <source>
        <dbReference type="ARBA" id="ARBA00023157"/>
    </source>
</evidence>
<dbReference type="PROSITE" id="PS51390">
    <property type="entry name" value="WAP"/>
    <property type="match status" value="1"/>
</dbReference>
<proteinExistence type="inferred from homology"/>
<dbReference type="Pfam" id="PF00095">
    <property type="entry name" value="WAP"/>
    <property type="match status" value="3"/>
</dbReference>
<dbReference type="RefSeq" id="XP_072852679.1">
    <property type="nucleotide sequence ID" value="XM_072996578.1"/>
</dbReference>
<feature type="region of interest" description="Disordered" evidence="6">
    <location>
        <begin position="11"/>
        <end position="33"/>
    </location>
</feature>
<dbReference type="GeneID" id="110086233"/>
<protein>
    <recommendedName>
        <fullName evidence="7">WAP domain-containing protein</fullName>
    </recommendedName>
</protein>
<dbReference type="Proteomes" id="UP001652642">
    <property type="component" value="Chromosome 4"/>
</dbReference>
<name>A0ABM5G4U1_9SAUR</name>
<keyword evidence="3" id="KW-0044">Antibiotic</keyword>
<dbReference type="PANTHER" id="PTHR19441:SF30">
    <property type="entry name" value="ELAFIN"/>
    <property type="match status" value="1"/>
</dbReference>
<dbReference type="SMART" id="SM00217">
    <property type="entry name" value="WAP"/>
    <property type="match status" value="3"/>
</dbReference>
<dbReference type="InterPro" id="IPR036645">
    <property type="entry name" value="Elafin-like_sf"/>
</dbReference>
<evidence type="ECO:0000259" key="7">
    <source>
        <dbReference type="PROSITE" id="PS51390"/>
    </source>
</evidence>
<dbReference type="InterPro" id="IPR008197">
    <property type="entry name" value="WAP_dom"/>
</dbReference>
<evidence type="ECO:0000256" key="5">
    <source>
        <dbReference type="ARBA" id="ARBA00035122"/>
    </source>
</evidence>
<reference evidence="9" key="1">
    <citation type="submission" date="2025-08" db="UniProtKB">
        <authorList>
            <consortium name="RefSeq"/>
        </authorList>
    </citation>
    <scope>IDENTIFICATION</scope>
</reference>
<feature type="domain" description="WAP" evidence="7">
    <location>
        <begin position="101"/>
        <end position="151"/>
    </location>
</feature>
<keyword evidence="8" id="KW-1185">Reference proteome</keyword>
<evidence type="ECO:0000256" key="6">
    <source>
        <dbReference type="SAM" id="MobiDB-lite"/>
    </source>
</evidence>
<evidence type="ECO:0000313" key="9">
    <source>
        <dbReference type="RefSeq" id="XP_072852679.1"/>
    </source>
</evidence>
<keyword evidence="1" id="KW-0929">Antimicrobial</keyword>
<sequence>MSDLPCPLGWRQGQRSPAPRQGCKFASQPKPGSSLAWRCAPQALSLRFPFLFPAGKAGFCTPSPNGLYEPPCNVTCEGDSECRGTAKCCEYACSYLCMAPSREKAGHCPPPLMKKLHGPALCRLTCAEDRECPAGQKCCETSCGRVCRQPLEDKPGKCPRRRPVKGMMPREAALDTCRQDQECEGWKKCCFTGTSMGCLDVQ</sequence>
<accession>A0ABM5G4U1</accession>
<evidence type="ECO:0000256" key="2">
    <source>
        <dbReference type="ARBA" id="ARBA00022729"/>
    </source>
</evidence>
<dbReference type="PANTHER" id="PTHR19441">
    <property type="entry name" value="WHEY ACDIC PROTEIN WAP"/>
    <property type="match status" value="1"/>
</dbReference>
<evidence type="ECO:0000313" key="8">
    <source>
        <dbReference type="Proteomes" id="UP001652642"/>
    </source>
</evidence>
<organism evidence="8 9">
    <name type="scientific">Pogona vitticeps</name>
    <name type="common">central bearded dragon</name>
    <dbReference type="NCBI Taxonomy" id="103695"/>
    <lineage>
        <taxon>Eukaryota</taxon>
        <taxon>Metazoa</taxon>
        <taxon>Chordata</taxon>
        <taxon>Craniata</taxon>
        <taxon>Vertebrata</taxon>
        <taxon>Euteleostomi</taxon>
        <taxon>Lepidosauria</taxon>
        <taxon>Squamata</taxon>
        <taxon>Bifurcata</taxon>
        <taxon>Unidentata</taxon>
        <taxon>Episquamata</taxon>
        <taxon>Toxicofera</taxon>
        <taxon>Iguania</taxon>
        <taxon>Acrodonta</taxon>
        <taxon>Agamidae</taxon>
        <taxon>Amphibolurinae</taxon>
        <taxon>Pogona</taxon>
    </lineage>
</organism>
<dbReference type="InterPro" id="IPR050514">
    <property type="entry name" value="WAP_four-disulfide_core"/>
</dbReference>
<evidence type="ECO:0000256" key="3">
    <source>
        <dbReference type="ARBA" id="ARBA00023022"/>
    </source>
</evidence>
<dbReference type="Gene3D" id="4.10.75.10">
    <property type="entry name" value="Elafin-like"/>
    <property type="match status" value="3"/>
</dbReference>
<gene>
    <name evidence="9" type="primary">LOC110086233</name>
</gene>